<comment type="pathway">
    <text evidence="1">Secondary metabolite metabolism; methylglyoxal degradation; (R)-lactate from methylglyoxal: step 2/2.</text>
</comment>
<evidence type="ECO:0000256" key="5">
    <source>
        <dbReference type="ARBA" id="ARBA00022833"/>
    </source>
</evidence>
<keyword evidence="3" id="KW-0479">Metal-binding</keyword>
<dbReference type="Proteomes" id="UP000699985">
    <property type="component" value="Unassembled WGS sequence"/>
</dbReference>
<dbReference type="InterPro" id="IPR032282">
    <property type="entry name" value="HAGH_C"/>
</dbReference>
<dbReference type="Pfam" id="PF00753">
    <property type="entry name" value="Lactamase_B"/>
    <property type="match status" value="1"/>
</dbReference>
<sequence length="152" mass="17755">SDVLIEHVPGHTSAHIFYYFKNEESAFTGDTLFSFGCGRLFEGSYLEMVNSLKKIKSLPSKTKIFCGHEYTINNLKFCMDMDKDNLELKGKYNQIINNIKNKLPSIPSILSDEMRLNIFLKFDDLKFKEKIGFKDLNEVDFFKKIRDLKDNF</sequence>
<dbReference type="PANTHER" id="PTHR43705">
    <property type="entry name" value="HYDROXYACYLGLUTATHIONE HYDROLASE"/>
    <property type="match status" value="1"/>
</dbReference>
<comment type="caution">
    <text evidence="9">The sequence shown here is derived from an EMBL/GenBank/DDBJ whole genome shotgun (WGS) entry which is preliminary data.</text>
</comment>
<dbReference type="InterPro" id="IPR036866">
    <property type="entry name" value="RibonucZ/Hydroxyglut_hydro"/>
</dbReference>
<dbReference type="SUPFAM" id="SSF56281">
    <property type="entry name" value="Metallo-hydrolase/oxidoreductase"/>
    <property type="match status" value="1"/>
</dbReference>
<evidence type="ECO:0000256" key="4">
    <source>
        <dbReference type="ARBA" id="ARBA00022801"/>
    </source>
</evidence>
<feature type="domain" description="Metallo-beta-lactamase" evidence="7">
    <location>
        <begin position="3"/>
        <end position="68"/>
    </location>
</feature>
<evidence type="ECO:0000256" key="3">
    <source>
        <dbReference type="ARBA" id="ARBA00022723"/>
    </source>
</evidence>
<name>A0A966HP72_9PROT</name>
<organism evidence="9 10">
    <name type="scientific">Candidatus Fonsibacter lacus</name>
    <dbReference type="NCBI Taxonomy" id="2576439"/>
    <lineage>
        <taxon>Bacteria</taxon>
        <taxon>Pseudomonadati</taxon>
        <taxon>Pseudomonadota</taxon>
        <taxon>Alphaproteobacteria</taxon>
        <taxon>Candidatus Pelagibacterales</taxon>
        <taxon>Candidatus Pelagibacterales incertae sedis</taxon>
        <taxon>Candidatus Fonsibacter</taxon>
    </lineage>
</organism>
<evidence type="ECO:0000313" key="10">
    <source>
        <dbReference type="Proteomes" id="UP000699985"/>
    </source>
</evidence>
<feature type="domain" description="Hydroxyacylglutathione hydrolase C-terminal" evidence="8">
    <location>
        <begin position="69"/>
        <end position="152"/>
    </location>
</feature>
<evidence type="ECO:0000259" key="7">
    <source>
        <dbReference type="Pfam" id="PF00753"/>
    </source>
</evidence>
<gene>
    <name evidence="9" type="ORF">EBX29_00395</name>
</gene>
<protein>
    <recommendedName>
        <fullName evidence="2">hydroxyacylglutathione hydrolase</fullName>
        <ecNumber evidence="2">3.1.2.6</ecNumber>
    </recommendedName>
    <alternativeName>
        <fullName evidence="6">Glyoxalase II</fullName>
    </alternativeName>
</protein>
<dbReference type="InterPro" id="IPR050110">
    <property type="entry name" value="Glyoxalase_II_hydrolase"/>
</dbReference>
<evidence type="ECO:0000259" key="8">
    <source>
        <dbReference type="Pfam" id="PF16123"/>
    </source>
</evidence>
<dbReference type="EC" id="3.1.2.6" evidence="2"/>
<dbReference type="EMBL" id="RGMI01000006">
    <property type="protein sequence ID" value="NCU50233.1"/>
    <property type="molecule type" value="Genomic_DNA"/>
</dbReference>
<dbReference type="Gene3D" id="3.60.15.10">
    <property type="entry name" value="Ribonuclease Z/Hydroxyacylglutathione hydrolase-like"/>
    <property type="match status" value="1"/>
</dbReference>
<dbReference type="GO" id="GO:0046872">
    <property type="term" value="F:metal ion binding"/>
    <property type="evidence" value="ECO:0007669"/>
    <property type="project" value="UniProtKB-KW"/>
</dbReference>
<keyword evidence="4" id="KW-0378">Hydrolase</keyword>
<dbReference type="Pfam" id="PF16123">
    <property type="entry name" value="HAGH_C"/>
    <property type="match status" value="1"/>
</dbReference>
<evidence type="ECO:0000256" key="2">
    <source>
        <dbReference type="ARBA" id="ARBA00011917"/>
    </source>
</evidence>
<evidence type="ECO:0000256" key="6">
    <source>
        <dbReference type="ARBA" id="ARBA00031044"/>
    </source>
</evidence>
<dbReference type="AlphaFoldDB" id="A0A966HP72"/>
<evidence type="ECO:0000313" key="9">
    <source>
        <dbReference type="EMBL" id="NCU50233.1"/>
    </source>
</evidence>
<accession>A0A966HP72</accession>
<dbReference type="PANTHER" id="PTHR43705:SF1">
    <property type="entry name" value="HYDROXYACYLGLUTATHIONE HYDROLASE GLOB"/>
    <property type="match status" value="1"/>
</dbReference>
<dbReference type="GO" id="GO:0004416">
    <property type="term" value="F:hydroxyacylglutathione hydrolase activity"/>
    <property type="evidence" value="ECO:0007669"/>
    <property type="project" value="UniProtKB-EC"/>
</dbReference>
<feature type="non-terminal residue" evidence="9">
    <location>
        <position position="1"/>
    </location>
</feature>
<evidence type="ECO:0000256" key="1">
    <source>
        <dbReference type="ARBA" id="ARBA00004963"/>
    </source>
</evidence>
<dbReference type="InterPro" id="IPR001279">
    <property type="entry name" value="Metallo-B-lactamas"/>
</dbReference>
<reference evidence="9" key="1">
    <citation type="submission" date="2018-10" db="EMBL/GenBank/DDBJ databases">
        <title>Iterative Subtractive Binning of Freshwater Chronoseries Metagenomes Recovers Nearly Complete Genomes from over Four Hundred Novel Species.</title>
        <authorList>
            <person name="Rodriguez-R L.M."/>
            <person name="Tsementzi D."/>
            <person name="Luo C."/>
            <person name="Konstantinidis K.T."/>
        </authorList>
    </citation>
    <scope>NUCLEOTIDE SEQUENCE</scope>
    <source>
        <strain evidence="9">WB8_1A_003</strain>
    </source>
</reference>
<proteinExistence type="predicted"/>
<keyword evidence="5" id="KW-0862">Zinc</keyword>